<dbReference type="Gene3D" id="3.40.50.300">
    <property type="entry name" value="P-loop containing nucleotide triphosphate hydrolases"/>
    <property type="match status" value="2"/>
</dbReference>
<reference evidence="4" key="1">
    <citation type="journal article" date="2023" name="Science">
        <title>Elucidation of the pathway for biosynthesis of saponin adjuvants from the soapbark tree.</title>
        <authorList>
            <person name="Reed J."/>
            <person name="Orme A."/>
            <person name="El-Demerdash A."/>
            <person name="Owen C."/>
            <person name="Martin L.B.B."/>
            <person name="Misra R.C."/>
            <person name="Kikuchi S."/>
            <person name="Rejzek M."/>
            <person name="Martin A.C."/>
            <person name="Harkess A."/>
            <person name="Leebens-Mack J."/>
            <person name="Louveau T."/>
            <person name="Stephenson M.J."/>
            <person name="Osbourn A."/>
        </authorList>
    </citation>
    <scope>NUCLEOTIDE SEQUENCE</scope>
    <source>
        <strain evidence="4">S10</strain>
    </source>
</reference>
<dbReference type="SUPFAM" id="SSF52047">
    <property type="entry name" value="RNI-like"/>
    <property type="match status" value="1"/>
</dbReference>
<dbReference type="EMBL" id="JARAOO010000011">
    <property type="protein sequence ID" value="KAJ7951608.1"/>
    <property type="molecule type" value="Genomic_DNA"/>
</dbReference>
<dbReference type="GO" id="GO:0043531">
    <property type="term" value="F:ADP binding"/>
    <property type="evidence" value="ECO:0007669"/>
    <property type="project" value="InterPro"/>
</dbReference>
<evidence type="ECO:0000256" key="1">
    <source>
        <dbReference type="ARBA" id="ARBA00022737"/>
    </source>
</evidence>
<keyword evidence="2" id="KW-0611">Plant defense</keyword>
<dbReference type="InterPro" id="IPR032675">
    <property type="entry name" value="LRR_dom_sf"/>
</dbReference>
<dbReference type="Proteomes" id="UP001163823">
    <property type="component" value="Chromosome 11"/>
</dbReference>
<comment type="caution">
    <text evidence="4">The sequence shown here is derived from an EMBL/GenBank/DDBJ whole genome shotgun (WGS) entry which is preliminary data.</text>
</comment>
<dbReference type="Gene3D" id="1.10.10.10">
    <property type="entry name" value="Winged helix-like DNA-binding domain superfamily/Winged helix DNA-binding domain"/>
    <property type="match status" value="1"/>
</dbReference>
<dbReference type="AlphaFoldDB" id="A0AAD7L5I8"/>
<dbReference type="SMART" id="SM00382">
    <property type="entry name" value="AAA"/>
    <property type="match status" value="2"/>
</dbReference>
<dbReference type="KEGG" id="qsa:O6P43_027630"/>
<dbReference type="PRINTS" id="PR00364">
    <property type="entry name" value="DISEASERSIST"/>
</dbReference>
<dbReference type="InterPro" id="IPR042197">
    <property type="entry name" value="Apaf_helical"/>
</dbReference>
<dbReference type="GO" id="GO:0006952">
    <property type="term" value="P:defense response"/>
    <property type="evidence" value="ECO:0007669"/>
    <property type="project" value="UniProtKB-KW"/>
</dbReference>
<gene>
    <name evidence="4" type="ORF">O6P43_027630</name>
</gene>
<dbReference type="Gene3D" id="3.40.50.10140">
    <property type="entry name" value="Toll/interleukin-1 receptor homology (TIR) domain"/>
    <property type="match status" value="1"/>
</dbReference>
<evidence type="ECO:0000259" key="3">
    <source>
        <dbReference type="SMART" id="SM00382"/>
    </source>
</evidence>
<dbReference type="Gene3D" id="3.80.10.10">
    <property type="entry name" value="Ribonuclease Inhibitor"/>
    <property type="match status" value="1"/>
</dbReference>
<keyword evidence="1" id="KW-0677">Repeat</keyword>
<keyword evidence="5" id="KW-1185">Reference proteome</keyword>
<protein>
    <submittedName>
        <fullName evidence="4">NBS-LRR disease resistance protein</fullName>
    </submittedName>
</protein>
<evidence type="ECO:0000313" key="5">
    <source>
        <dbReference type="Proteomes" id="UP001163823"/>
    </source>
</evidence>
<feature type="domain" description="AAA+ ATPase" evidence="3">
    <location>
        <begin position="378"/>
        <end position="523"/>
    </location>
</feature>
<sequence>MYGSRVGAMLAAFDDHIANATESEEDMERVNEWRNILIRIANLAGFHSSQNYRDEYECVEEIVKDILRKLEHLIPCDIKRSLVGIDNHIRQIGNISSHSAIGIWGGSGIGKTTIASVLYYKNQSEFAGWYFAANVREKWEKNTERNVLRNELVSHILQDKTEIPTPDILPADIKRRLGRKRVLIVLDDVNKPEQIEYLTGRPHDVWFNPKSVIIVTTTDNQIIKDCTLQYKVGKLNDNDALHLFSFRAFKTETPPDVHMEVSKMAVSYADGIPRALKILGSSFFWCEMIDEWKDEFEELKRNAPQVEQMEDVCSQNEELARFFQVERHGFGSRNDGYELQRSGGTQRPDICAAPQPPEFTVGLDSHVDELKRQLLKGGFSVIVLTGAGGLGKSTLAQKLCWDKYVKEKFKDNIFFLTFPKTPDLEMIAQNLYQRVGYEVPLFLSPEDKMKNLLRKIGKKPILLVLDDVWSGSESIIEELKLGLKDYKILVTSRFRFPRFRNTYPLESLSTEDATTLFHHFVPECGCYDNCQDHKDLVEKMVKICGNFPLFLKLVGGSLRGRTTDIWETMQKRWSKFGEFAIDDNADLLDKLGVLLEVLGTEEIIRECFMDLSLFPEDQKIPVAALIDMWVELHKLDEDVGDVRIYIEKLTTRNLADLVVTRRLADDLDKYYNYHFITQHDLLREIAIKTNNSVSVDTRKRLIVEFSEKNLPERWTEETPESSERRLLTDCLPIRRTSGTEETPQQSSARRLLLGCLPIWTKDKPQKNIARRLSISIGENFNPSSCNIEFTEVVVLVLNLRTKNYGLPDFMKNKKEMEKVKVLIVTNYDSLLAKLENLNLLRFLINLRRMRLEKVSIPFFVELKKLKKLSLFMCSVNQAFGSSSHRISKSLPNLEEMNVDYCNDVVNLPEWLCDIIFLKKLSITNCHKLSSLPEQISKLENLEVLRLNSCTDLEELPDSISSLHRLSILDISYCVSLRKLPDNFGDLHGLRKVYMNCCGRIWELPSSITDLEQERLDIICDEEAAALWEIWKLVLGNIKITVSKLDINLNWLQRRFPKVSFF</sequence>
<feature type="domain" description="AAA+ ATPase" evidence="3">
    <location>
        <begin position="97"/>
        <end position="234"/>
    </location>
</feature>
<organism evidence="4 5">
    <name type="scientific">Quillaja saponaria</name>
    <name type="common">Soap bark tree</name>
    <dbReference type="NCBI Taxonomy" id="32244"/>
    <lineage>
        <taxon>Eukaryota</taxon>
        <taxon>Viridiplantae</taxon>
        <taxon>Streptophyta</taxon>
        <taxon>Embryophyta</taxon>
        <taxon>Tracheophyta</taxon>
        <taxon>Spermatophyta</taxon>
        <taxon>Magnoliopsida</taxon>
        <taxon>eudicotyledons</taxon>
        <taxon>Gunneridae</taxon>
        <taxon>Pentapetalae</taxon>
        <taxon>rosids</taxon>
        <taxon>fabids</taxon>
        <taxon>Fabales</taxon>
        <taxon>Quillajaceae</taxon>
        <taxon>Quillaja</taxon>
    </lineage>
</organism>
<dbReference type="Pfam" id="PF00931">
    <property type="entry name" value="NB-ARC"/>
    <property type="match status" value="2"/>
</dbReference>
<dbReference type="Gene3D" id="1.10.8.430">
    <property type="entry name" value="Helical domain of apoptotic protease-activating factors"/>
    <property type="match status" value="2"/>
</dbReference>
<evidence type="ECO:0000313" key="4">
    <source>
        <dbReference type="EMBL" id="KAJ7951608.1"/>
    </source>
</evidence>
<dbReference type="InterPro" id="IPR035897">
    <property type="entry name" value="Toll_tir_struct_dom_sf"/>
</dbReference>
<dbReference type="InterPro" id="IPR036388">
    <property type="entry name" value="WH-like_DNA-bd_sf"/>
</dbReference>
<evidence type="ECO:0000256" key="2">
    <source>
        <dbReference type="ARBA" id="ARBA00022821"/>
    </source>
</evidence>
<dbReference type="InterPro" id="IPR027417">
    <property type="entry name" value="P-loop_NTPase"/>
</dbReference>
<name>A0AAD7L5I8_QUISA</name>
<dbReference type="InterPro" id="IPR003593">
    <property type="entry name" value="AAA+_ATPase"/>
</dbReference>
<dbReference type="PANTHER" id="PTHR36766:SF3">
    <property type="entry name" value="RPW8 DOMAIN-CONTAINING PROTEIN"/>
    <property type="match status" value="1"/>
</dbReference>
<dbReference type="PANTHER" id="PTHR36766">
    <property type="entry name" value="PLANT BROAD-SPECTRUM MILDEW RESISTANCE PROTEIN RPW8"/>
    <property type="match status" value="1"/>
</dbReference>
<dbReference type="SUPFAM" id="SSF52540">
    <property type="entry name" value="P-loop containing nucleoside triphosphate hydrolases"/>
    <property type="match status" value="2"/>
</dbReference>
<accession>A0AAD7L5I8</accession>
<dbReference type="InterPro" id="IPR002182">
    <property type="entry name" value="NB-ARC"/>
</dbReference>
<proteinExistence type="predicted"/>